<dbReference type="GO" id="GO:0016747">
    <property type="term" value="F:acyltransferase activity, transferring groups other than amino-acyl groups"/>
    <property type="evidence" value="ECO:0007669"/>
    <property type="project" value="TreeGrafter"/>
</dbReference>
<dbReference type="Proteomes" id="UP000663845">
    <property type="component" value="Unassembled WGS sequence"/>
</dbReference>
<dbReference type="Gene3D" id="3.30.559.10">
    <property type="entry name" value="Chloramphenicol acetyltransferase-like domain"/>
    <property type="match status" value="2"/>
</dbReference>
<keyword evidence="1" id="KW-0808">Transferase</keyword>
<accession>A0A814IFY2</accession>
<evidence type="ECO:0000256" key="1">
    <source>
        <dbReference type="ARBA" id="ARBA00022679"/>
    </source>
</evidence>
<sequence length="456" mass="52405">MTSSSSFLVSPSTPTGNNRRIELAGMDLWLMTRIDNVFVYPSEIKIDQLKEALSQTLSLWPLVAGRTILENDQHYIIEMCDNPIPITLIINNDLKESPLDSNVLVEANDKSFPTFIDEVQVMKLFKNSSDDEPLVRLKLTHIVQSDEWVLGISWYHALGDAAPCLHFSNTLSRFYQGMEPTPPLPIFERRLWREDEAKQPVLPIPIQFQNPQSIEKAIKLFGEHQSNYDTLDLHFSGEQLATLRMLAGGNHVTTHDALAAYIILTLNTYCYKNNDERRILHAITIVNCHGVSDCIAPQSEVSNALFMMLSENFDDPYSLSNIAMTIRRSINQARDPKVLESEIAIIDGFMRKNAKDNTTPNSELVPNEFAINSNYRYDWANLVDFGFTDKCRFYISWIGALYLRVFRLNPEKSGNQWLRRDRNGAEIAFRMEKDLKEKFIDAWKRDIAENFENIKK</sequence>
<name>A0A814IFY2_9BILA</name>
<dbReference type="Pfam" id="PF02458">
    <property type="entry name" value="Transferase"/>
    <property type="match status" value="1"/>
</dbReference>
<gene>
    <name evidence="2" type="ORF">JYZ213_LOCUS17196</name>
</gene>
<evidence type="ECO:0000313" key="3">
    <source>
        <dbReference type="Proteomes" id="UP000663845"/>
    </source>
</evidence>
<dbReference type="PANTHER" id="PTHR31642:SF310">
    <property type="entry name" value="FATTY ALCOHOL:CAFFEOYL-COA ACYLTRANSFERASE"/>
    <property type="match status" value="1"/>
</dbReference>
<dbReference type="InterPro" id="IPR050317">
    <property type="entry name" value="Plant_Fungal_Acyltransferase"/>
</dbReference>
<reference evidence="2" key="1">
    <citation type="submission" date="2021-02" db="EMBL/GenBank/DDBJ databases">
        <authorList>
            <person name="Nowell W R."/>
        </authorList>
    </citation>
    <scope>NUCLEOTIDE SEQUENCE</scope>
</reference>
<organism evidence="2 3">
    <name type="scientific">Adineta steineri</name>
    <dbReference type="NCBI Taxonomy" id="433720"/>
    <lineage>
        <taxon>Eukaryota</taxon>
        <taxon>Metazoa</taxon>
        <taxon>Spiralia</taxon>
        <taxon>Gnathifera</taxon>
        <taxon>Rotifera</taxon>
        <taxon>Eurotatoria</taxon>
        <taxon>Bdelloidea</taxon>
        <taxon>Adinetida</taxon>
        <taxon>Adinetidae</taxon>
        <taxon>Adineta</taxon>
    </lineage>
</organism>
<evidence type="ECO:0000313" key="2">
    <source>
        <dbReference type="EMBL" id="CAF1023419.1"/>
    </source>
</evidence>
<dbReference type="AlphaFoldDB" id="A0A814IFY2"/>
<dbReference type="PANTHER" id="PTHR31642">
    <property type="entry name" value="TRICHOTHECENE 3-O-ACETYLTRANSFERASE"/>
    <property type="match status" value="1"/>
</dbReference>
<dbReference type="EMBL" id="CAJNOG010000159">
    <property type="protein sequence ID" value="CAF1023419.1"/>
    <property type="molecule type" value="Genomic_DNA"/>
</dbReference>
<proteinExistence type="predicted"/>
<comment type="caution">
    <text evidence="2">The sequence shown here is derived from an EMBL/GenBank/DDBJ whole genome shotgun (WGS) entry which is preliminary data.</text>
</comment>
<dbReference type="SUPFAM" id="SSF52777">
    <property type="entry name" value="CoA-dependent acyltransferases"/>
    <property type="match status" value="1"/>
</dbReference>
<protein>
    <submittedName>
        <fullName evidence="2">Uncharacterized protein</fullName>
    </submittedName>
</protein>
<dbReference type="InterPro" id="IPR023213">
    <property type="entry name" value="CAT-like_dom_sf"/>
</dbReference>